<feature type="transmembrane region" description="Helical" evidence="1">
    <location>
        <begin position="156"/>
        <end position="173"/>
    </location>
</feature>
<gene>
    <name evidence="2" type="ORF">C4F51_17430</name>
</gene>
<dbReference type="InterPro" id="IPR053170">
    <property type="entry name" value="Transcription_regulator"/>
</dbReference>
<dbReference type="GO" id="GO:0016787">
    <property type="term" value="F:hydrolase activity"/>
    <property type="evidence" value="ECO:0007669"/>
    <property type="project" value="UniProtKB-KW"/>
</dbReference>
<keyword evidence="2" id="KW-0378">Hydrolase</keyword>
<protein>
    <submittedName>
        <fullName evidence="2">Metal-dependent hydrolase</fullName>
    </submittedName>
</protein>
<dbReference type="AlphaFoldDB" id="A0A928V553"/>
<keyword evidence="3" id="KW-1185">Reference proteome</keyword>
<dbReference type="InterPro" id="IPR007404">
    <property type="entry name" value="YdjM-like"/>
</dbReference>
<name>A0A928V553_9GAMM</name>
<evidence type="ECO:0000313" key="2">
    <source>
        <dbReference type="EMBL" id="MBE8718960.1"/>
    </source>
</evidence>
<comment type="caution">
    <text evidence="2">The sequence shown here is derived from an EMBL/GenBank/DDBJ whole genome shotgun (WGS) entry which is preliminary data.</text>
</comment>
<feature type="transmembrane region" description="Helical" evidence="1">
    <location>
        <begin position="59"/>
        <end position="80"/>
    </location>
</feature>
<keyword evidence="1" id="KW-0812">Transmembrane</keyword>
<feature type="transmembrane region" description="Helical" evidence="1">
    <location>
        <begin position="122"/>
        <end position="144"/>
    </location>
</feature>
<evidence type="ECO:0000313" key="3">
    <source>
        <dbReference type="Proteomes" id="UP000652567"/>
    </source>
</evidence>
<feature type="transmembrane region" description="Helical" evidence="1">
    <location>
        <begin position="87"/>
        <end position="110"/>
    </location>
</feature>
<dbReference type="EMBL" id="PRDL01000001">
    <property type="protein sequence ID" value="MBE8718960.1"/>
    <property type="molecule type" value="Genomic_DNA"/>
</dbReference>
<keyword evidence="1" id="KW-0472">Membrane</keyword>
<reference evidence="2" key="1">
    <citation type="submission" date="2018-07" db="EMBL/GenBank/DDBJ databases">
        <title>Genome assembly of strain Ka43.</title>
        <authorList>
            <person name="Kukolya J."/>
            <person name="Nagy I."/>
            <person name="Horvath B."/>
            <person name="Toth A."/>
        </authorList>
    </citation>
    <scope>NUCLEOTIDE SEQUENCE</scope>
    <source>
        <strain evidence="2">KB43</strain>
    </source>
</reference>
<dbReference type="Proteomes" id="UP000652567">
    <property type="component" value="Unassembled WGS sequence"/>
</dbReference>
<dbReference type="PANTHER" id="PTHR40031:SF1">
    <property type="entry name" value="MEMBRANE-BOUND METAL-DEPENDENT HYDROLASE"/>
    <property type="match status" value="1"/>
</dbReference>
<accession>A0A928V553</accession>
<proteinExistence type="predicted"/>
<dbReference type="PANTHER" id="PTHR40031">
    <property type="entry name" value="HYPOTHETICAL MEMBRANE SPANNING PROTEIN"/>
    <property type="match status" value="1"/>
</dbReference>
<sequence length="334" mass="37268">MDLVTHSLLGATVAVALAEPRYCRRAALAGALIALVPDVDIFMGDASDPLQLLEWHRHFTHSLLLAPVVAALAALISYWLRWSLTPVRVFSIVLAVYASACLLDWCTSYGTHLLWPLIKEPLALSIIAVVDPLFTLVLATGLIIALRKAAISPARMTLCIAVAYLLLGGVQHLRAMQQANQLALERYLSLTAVEVKPTMGNLLLWRSIMVDQHQNIYADAIRLGFSARIYSGEQKTLLDETQLRQQLQNQNFLNNEAIEMVLRYQKDYAPWLVVHSGDPLMIGDARFAMLPDSLEPLWGLEIHPDSVVFVSRRKQDATMRQHFLTMLAGKPVEQ</sequence>
<evidence type="ECO:0000256" key="1">
    <source>
        <dbReference type="SAM" id="Phobius"/>
    </source>
</evidence>
<dbReference type="Pfam" id="PF04307">
    <property type="entry name" value="YdjM"/>
    <property type="match status" value="1"/>
</dbReference>
<organism evidence="2 3">
    <name type="scientific">Cellvibrio polysaccharolyticus</name>
    <dbReference type="NCBI Taxonomy" id="2082724"/>
    <lineage>
        <taxon>Bacteria</taxon>
        <taxon>Pseudomonadati</taxon>
        <taxon>Pseudomonadota</taxon>
        <taxon>Gammaproteobacteria</taxon>
        <taxon>Cellvibrionales</taxon>
        <taxon>Cellvibrionaceae</taxon>
        <taxon>Cellvibrio</taxon>
    </lineage>
</organism>
<keyword evidence="1" id="KW-1133">Transmembrane helix</keyword>
<dbReference type="RefSeq" id="WP_193911944.1">
    <property type="nucleotide sequence ID" value="NZ_PRDL01000001.1"/>
</dbReference>